<evidence type="ECO:0000313" key="2">
    <source>
        <dbReference type="Proteomes" id="UP000022611"/>
    </source>
</evidence>
<reference evidence="1 2" key="1">
    <citation type="journal article" date="2011" name="J. Bacteriol.">
        <title>Draft genome sequence of the polycyclic aromatic hydrocarbon-degrading, genetically engineered bioluminescent bioreporter Pseudomonas fluorescens HK44.</title>
        <authorList>
            <person name="Chauhan A."/>
            <person name="Layton A.C."/>
            <person name="Williams D.E."/>
            <person name="Smartt A.E."/>
            <person name="Ripp S."/>
            <person name="Karpinets T.V."/>
            <person name="Brown S.D."/>
            <person name="Sayler G.S."/>
        </authorList>
    </citation>
    <scope>NUCLEOTIDE SEQUENCE [LARGE SCALE GENOMIC DNA]</scope>
    <source>
        <strain evidence="1 2">HK44</strain>
    </source>
</reference>
<dbReference type="EMBL" id="AFOY02000010">
    <property type="protein sequence ID" value="EXF94659.1"/>
    <property type="molecule type" value="Genomic_DNA"/>
</dbReference>
<protein>
    <submittedName>
        <fullName evidence="1">Uncharacterized protein</fullName>
    </submittedName>
</protein>
<dbReference type="HOGENOM" id="CLU_655304_0_0_6"/>
<dbReference type="eggNOG" id="COG0666">
    <property type="taxonomic scope" value="Bacteria"/>
</dbReference>
<dbReference type="AlphaFoldDB" id="A0A010S1B6"/>
<gene>
    <name evidence="1" type="ORF">HK44_001470</name>
</gene>
<comment type="caution">
    <text evidence="1">The sequence shown here is derived from an EMBL/GenBank/DDBJ whole genome shotgun (WGS) entry which is preliminary data.</text>
</comment>
<dbReference type="Proteomes" id="UP000022611">
    <property type="component" value="Unassembled WGS sequence"/>
</dbReference>
<organism evidence="1 2">
    <name type="scientific">Pseudomonas fluorescens HK44</name>
    <dbReference type="NCBI Taxonomy" id="1042209"/>
    <lineage>
        <taxon>Bacteria</taxon>
        <taxon>Pseudomonadati</taxon>
        <taxon>Pseudomonadota</taxon>
        <taxon>Gammaproteobacteria</taxon>
        <taxon>Pseudomonadales</taxon>
        <taxon>Pseudomonadaceae</taxon>
        <taxon>Pseudomonas</taxon>
    </lineage>
</organism>
<name>A0A010S1B6_PSEFL</name>
<dbReference type="PATRIC" id="fig|1042209.11.peg.2630"/>
<evidence type="ECO:0000313" key="1">
    <source>
        <dbReference type="EMBL" id="EXF94659.1"/>
    </source>
</evidence>
<dbReference type="OrthoDB" id="8912608at2"/>
<dbReference type="RefSeq" id="WP_019692629.1">
    <property type="nucleotide sequence ID" value="NZ_AFOY02000010.1"/>
</dbReference>
<proteinExistence type="predicted"/>
<accession>A0A010S1B6</accession>
<sequence length="435" mass="49607">MIPKTATDTDIDPLPPYPRLGECYRLLAKALDTKASNRQVDRLAREGDFDWQLLAQLREELIETPLFAKSNENFTNFVMDSEKTFHRGYVTLIKTVQLDALTRKQSLPALISLLFAPFAASFLLQMQKAVPSPPIAALLNDQQHPVAATFTWLEQELGVETNQLGHLLYPNSLDENKNGRELMQRWRHGQQLPTLQRIGLLQRTLLGVFPMRDRLVTAFTEWLIIARVLVVFDEAASAHLKLRDCILREVLGNVPPDDIGGKLAALNVQASAHKSKLVESGLLLDYQLKRTTSKALGDQARTRYGLDQFRHQMLLQEPEPVSAYFLEFLEGRWHVLAGQLETALFHYERAADLALYRSGETQKNILREALLLAAYLGKLPLYKRLKHRALVMGFSFLPAWNKVVATAQELKMIRDNFEDRFPERGRFLESRMAAH</sequence>